<evidence type="ECO:0000313" key="1">
    <source>
        <dbReference type="EMBL" id="MFD0762124.1"/>
    </source>
</evidence>
<accession>A0ABW2Z839</accession>
<proteinExistence type="predicted"/>
<dbReference type="RefSeq" id="WP_386782379.1">
    <property type="nucleotide sequence ID" value="NZ_JBHTIC010000008.1"/>
</dbReference>
<evidence type="ECO:0000313" key="2">
    <source>
        <dbReference type="Proteomes" id="UP001597032"/>
    </source>
</evidence>
<dbReference type="Gene3D" id="3.90.550.10">
    <property type="entry name" value="Spore Coat Polysaccharide Biosynthesis Protein SpsA, Chain A"/>
    <property type="match status" value="1"/>
</dbReference>
<dbReference type="GO" id="GO:0016757">
    <property type="term" value="F:glycosyltransferase activity"/>
    <property type="evidence" value="ECO:0007669"/>
    <property type="project" value="UniProtKB-KW"/>
</dbReference>
<dbReference type="SUPFAM" id="SSF53448">
    <property type="entry name" value="Nucleotide-diphospho-sugar transferases"/>
    <property type="match status" value="1"/>
</dbReference>
<sequence length="322" mass="37006">MRIGINPAKENKEISIESYHRVVIPVYIPNLEEAYFKDGLKILKLCIESLLTTIHKKTRVSLINNACCDEVTFYLNMMYEQNSQIDQLLNSKVNLGKVNALYSAIKSNLEPLITVADADVLFLNDWQNQVEDIFRFYPEAGMVSPVPSIGSLKGKFLKSTLGFAFLNRSIKLEKVKNFEAIKNFQNSIGKTNKLDRETTKYYTTEKNKKKVVLGCGHFMVTLKASVFNNSPKEPSKYKIVGGSEKQYIDSPNDKSGFLKLATVDNYGYHLGNKYECWMYNEFSNVLNKGNISKDSDYDFNVSKPLKLYYYFGLIIQYLFYRK</sequence>
<reference evidence="2" key="1">
    <citation type="journal article" date="2019" name="Int. J. Syst. Evol. Microbiol.">
        <title>The Global Catalogue of Microorganisms (GCM) 10K type strain sequencing project: providing services to taxonomists for standard genome sequencing and annotation.</title>
        <authorList>
            <consortium name="The Broad Institute Genomics Platform"/>
            <consortium name="The Broad Institute Genome Sequencing Center for Infectious Disease"/>
            <person name="Wu L."/>
            <person name="Ma J."/>
        </authorList>
    </citation>
    <scope>NUCLEOTIDE SEQUENCE [LARGE SCALE GENOMIC DNA]</scope>
    <source>
        <strain evidence="2">CCUG 60022</strain>
    </source>
</reference>
<dbReference type="CDD" id="cd00761">
    <property type="entry name" value="Glyco_tranf_GTA_type"/>
    <property type="match status" value="1"/>
</dbReference>
<organism evidence="1 2">
    <name type="scientific">Lutibacter aestuarii</name>
    <dbReference type="NCBI Taxonomy" id="861111"/>
    <lineage>
        <taxon>Bacteria</taxon>
        <taxon>Pseudomonadati</taxon>
        <taxon>Bacteroidota</taxon>
        <taxon>Flavobacteriia</taxon>
        <taxon>Flavobacteriales</taxon>
        <taxon>Flavobacteriaceae</taxon>
        <taxon>Lutibacter</taxon>
    </lineage>
</organism>
<comment type="caution">
    <text evidence="1">The sequence shown here is derived from an EMBL/GenBank/DDBJ whole genome shotgun (WGS) entry which is preliminary data.</text>
</comment>
<dbReference type="EC" id="2.4.-.-" evidence="1"/>
<name>A0ABW2Z839_9FLAO</name>
<dbReference type="EMBL" id="JBHTIC010000008">
    <property type="protein sequence ID" value="MFD0762124.1"/>
    <property type="molecule type" value="Genomic_DNA"/>
</dbReference>
<dbReference type="InterPro" id="IPR029044">
    <property type="entry name" value="Nucleotide-diphossugar_trans"/>
</dbReference>
<keyword evidence="1" id="KW-0808">Transferase</keyword>
<protein>
    <submittedName>
        <fullName evidence="1">Glycosyltransferase family A protein</fullName>
        <ecNumber evidence="1">2.4.-.-</ecNumber>
    </submittedName>
</protein>
<keyword evidence="1" id="KW-0328">Glycosyltransferase</keyword>
<gene>
    <name evidence="1" type="ORF">ACFQZW_08525</name>
</gene>
<keyword evidence="2" id="KW-1185">Reference proteome</keyword>
<dbReference type="Proteomes" id="UP001597032">
    <property type="component" value="Unassembled WGS sequence"/>
</dbReference>